<dbReference type="Proteomes" id="UP000823388">
    <property type="component" value="Chromosome 9N"/>
</dbReference>
<evidence type="ECO:0000313" key="1">
    <source>
        <dbReference type="EMBL" id="KAG2534453.1"/>
    </source>
</evidence>
<proteinExistence type="predicted"/>
<reference evidence="1" key="1">
    <citation type="submission" date="2020-05" db="EMBL/GenBank/DDBJ databases">
        <title>WGS assembly of Panicum virgatum.</title>
        <authorList>
            <person name="Lovell J.T."/>
            <person name="Jenkins J."/>
            <person name="Shu S."/>
            <person name="Juenger T.E."/>
            <person name="Schmutz J."/>
        </authorList>
    </citation>
    <scope>NUCLEOTIDE SEQUENCE</scope>
    <source>
        <strain evidence="1">AP13</strain>
    </source>
</reference>
<dbReference type="AlphaFoldDB" id="A0A8T0MDZ5"/>
<organism evidence="1 2">
    <name type="scientific">Panicum virgatum</name>
    <name type="common">Blackwell switchgrass</name>
    <dbReference type="NCBI Taxonomy" id="38727"/>
    <lineage>
        <taxon>Eukaryota</taxon>
        <taxon>Viridiplantae</taxon>
        <taxon>Streptophyta</taxon>
        <taxon>Embryophyta</taxon>
        <taxon>Tracheophyta</taxon>
        <taxon>Spermatophyta</taxon>
        <taxon>Magnoliopsida</taxon>
        <taxon>Liliopsida</taxon>
        <taxon>Poales</taxon>
        <taxon>Poaceae</taxon>
        <taxon>PACMAD clade</taxon>
        <taxon>Panicoideae</taxon>
        <taxon>Panicodae</taxon>
        <taxon>Paniceae</taxon>
        <taxon>Panicinae</taxon>
        <taxon>Panicum</taxon>
        <taxon>Panicum sect. Hiantes</taxon>
    </lineage>
</organism>
<comment type="caution">
    <text evidence="1">The sequence shown here is derived from an EMBL/GenBank/DDBJ whole genome shotgun (WGS) entry which is preliminary data.</text>
</comment>
<sequence>MNDCPELIEIKKRSNTTSLKEIALAFTVSMFKKNCNDIQWLNIFLLILTIMWEDIYLFKNRSPTSCSKRCGRTFISYTSLIGRCSTSSGDNKMIVCVY</sequence>
<gene>
    <name evidence="1" type="ORF">PVAP13_9NG065845</name>
</gene>
<evidence type="ECO:0000313" key="2">
    <source>
        <dbReference type="Proteomes" id="UP000823388"/>
    </source>
</evidence>
<name>A0A8T0MDZ5_PANVG</name>
<dbReference type="EMBL" id="CM029054">
    <property type="protein sequence ID" value="KAG2534453.1"/>
    <property type="molecule type" value="Genomic_DNA"/>
</dbReference>
<protein>
    <submittedName>
        <fullName evidence="1">Uncharacterized protein</fullName>
    </submittedName>
</protein>
<accession>A0A8T0MDZ5</accession>
<keyword evidence="2" id="KW-1185">Reference proteome</keyword>